<accession>A0A016TZ87</accession>
<evidence type="ECO:0000313" key="2">
    <source>
        <dbReference type="Proteomes" id="UP000024635"/>
    </source>
</evidence>
<proteinExistence type="predicted"/>
<reference evidence="2" key="1">
    <citation type="journal article" date="2015" name="Nat. Genet.">
        <title>The genome and transcriptome of the zoonotic hookworm Ancylostoma ceylanicum identify infection-specific gene families.</title>
        <authorList>
            <person name="Schwarz E.M."/>
            <person name="Hu Y."/>
            <person name="Antoshechkin I."/>
            <person name="Miller M.M."/>
            <person name="Sternberg P.W."/>
            <person name="Aroian R.V."/>
        </authorList>
    </citation>
    <scope>NUCLEOTIDE SEQUENCE</scope>
    <source>
        <strain evidence="2">HY135</strain>
    </source>
</reference>
<organism evidence="1 2">
    <name type="scientific">Ancylostoma ceylanicum</name>
    <dbReference type="NCBI Taxonomy" id="53326"/>
    <lineage>
        <taxon>Eukaryota</taxon>
        <taxon>Metazoa</taxon>
        <taxon>Ecdysozoa</taxon>
        <taxon>Nematoda</taxon>
        <taxon>Chromadorea</taxon>
        <taxon>Rhabditida</taxon>
        <taxon>Rhabditina</taxon>
        <taxon>Rhabditomorpha</taxon>
        <taxon>Strongyloidea</taxon>
        <taxon>Ancylostomatidae</taxon>
        <taxon>Ancylostomatinae</taxon>
        <taxon>Ancylostoma</taxon>
    </lineage>
</organism>
<protein>
    <submittedName>
        <fullName evidence="1">Uncharacterized protein</fullName>
    </submittedName>
</protein>
<gene>
    <name evidence="1" type="primary">Acey_s0069.g334</name>
    <name evidence="1" type="ORF">Y032_0069g334</name>
</gene>
<name>A0A016TZ87_9BILA</name>
<comment type="caution">
    <text evidence="1">The sequence shown here is derived from an EMBL/GenBank/DDBJ whole genome shotgun (WGS) entry which is preliminary data.</text>
</comment>
<keyword evidence="2" id="KW-1185">Reference proteome</keyword>
<dbReference type="EMBL" id="JARK01001405">
    <property type="protein sequence ID" value="EYC07658.1"/>
    <property type="molecule type" value="Genomic_DNA"/>
</dbReference>
<dbReference type="Proteomes" id="UP000024635">
    <property type="component" value="Unassembled WGS sequence"/>
</dbReference>
<dbReference type="AlphaFoldDB" id="A0A016TZ87"/>
<evidence type="ECO:0000313" key="1">
    <source>
        <dbReference type="EMBL" id="EYC07658.1"/>
    </source>
</evidence>
<sequence>MPVTPLWSREASGARAGFPSRTIDYEVFLRVNSPLLRRFHRERRGRVAFFSRPWMCGFGRLDNKWAVQRALFSPPSMPAVQFK</sequence>